<accession>A0AAW9NTS9</accession>
<dbReference type="AlphaFoldDB" id="A0AAW9NTS9"/>
<dbReference type="Proteomes" id="UP001344888">
    <property type="component" value="Unassembled WGS sequence"/>
</dbReference>
<keyword evidence="1" id="KW-1133">Transmembrane helix</keyword>
<keyword evidence="3" id="KW-1185">Reference proteome</keyword>
<gene>
    <name evidence="2" type="ORF">P9B03_14760</name>
</gene>
<dbReference type="EMBL" id="JARSFG010000019">
    <property type="protein sequence ID" value="MEC1179757.1"/>
    <property type="molecule type" value="Genomic_DNA"/>
</dbReference>
<keyword evidence="1" id="KW-0812">Transmembrane</keyword>
<dbReference type="Gene3D" id="2.20.28.30">
    <property type="entry name" value="RNA polymerase ii, chain L"/>
    <property type="match status" value="1"/>
</dbReference>
<dbReference type="PANTHER" id="PTHR37826:SF3">
    <property type="entry name" value="J DOMAIN-CONTAINING PROTEIN"/>
    <property type="match status" value="1"/>
</dbReference>
<feature type="transmembrane region" description="Helical" evidence="1">
    <location>
        <begin position="315"/>
        <end position="337"/>
    </location>
</feature>
<dbReference type="PANTHER" id="PTHR37826">
    <property type="entry name" value="FLOTILLIN BAND_7_5 DOMAIN PROTEIN"/>
    <property type="match status" value="1"/>
</dbReference>
<sequence>MILHYTCPSCAGDMNFDADTGKLTCQSCGRKDTIENYPEELIKTTFEENEANEYHCNNCGAVLITLAETTATNCSFCQSAVVIADRLSGELAPSKVIPFTISEKEAVKAFKKWCRRGWLMPKDFAMSERVKTITGMYVPFWLYDINSQAKVKAVGTVVRTYSKGNYDYTETSYFDIMREINLNYSKIPADASEKMNDELMDKIEPFPFHELKDFKTPYLAGYIAEKYNYTDKEMLPRVEKRVKEYADKYISADLSNYSTVSYKRKDIDVKQKNSTYVLLPVWMIYHDYNNSEYIFAMNGYTGKVVGKPPISKGKAAAWFGGIAVGTFLILKVIATLIGEGYL</sequence>
<proteinExistence type="predicted"/>
<evidence type="ECO:0000313" key="3">
    <source>
        <dbReference type="Proteomes" id="UP001344888"/>
    </source>
</evidence>
<keyword evidence="1" id="KW-0472">Membrane</keyword>
<protein>
    <submittedName>
        <fullName evidence="2">TFIIB-type zinc ribbon-containing protein</fullName>
    </submittedName>
</protein>
<evidence type="ECO:0000256" key="1">
    <source>
        <dbReference type="SAM" id="Phobius"/>
    </source>
</evidence>
<comment type="caution">
    <text evidence="2">The sequence shown here is derived from an EMBL/GenBank/DDBJ whole genome shotgun (WGS) entry which is preliminary data.</text>
</comment>
<reference evidence="2 3" key="1">
    <citation type="submission" date="2023-03" db="EMBL/GenBank/DDBJ databases">
        <title>Bacillus Genome Sequencing.</title>
        <authorList>
            <person name="Dunlap C."/>
        </authorList>
    </citation>
    <scope>NUCLEOTIDE SEQUENCE [LARGE SCALE GENOMIC DNA]</scope>
    <source>
        <strain evidence="2 3">B-59205</strain>
    </source>
</reference>
<name>A0AAW9NTS9_9BACL</name>
<organism evidence="2 3">
    <name type="scientific">Metasolibacillus meyeri</name>
    <dbReference type="NCBI Taxonomy" id="1071052"/>
    <lineage>
        <taxon>Bacteria</taxon>
        <taxon>Bacillati</taxon>
        <taxon>Bacillota</taxon>
        <taxon>Bacilli</taxon>
        <taxon>Bacillales</taxon>
        <taxon>Caryophanaceae</taxon>
        <taxon>Metasolibacillus</taxon>
    </lineage>
</organism>
<dbReference type="RefSeq" id="WP_326124240.1">
    <property type="nucleotide sequence ID" value="NZ_JARSFG010000019.1"/>
</dbReference>
<evidence type="ECO:0000313" key="2">
    <source>
        <dbReference type="EMBL" id="MEC1179757.1"/>
    </source>
</evidence>